<name>A0ABS7QPE4_9ACTN</name>
<evidence type="ECO:0000313" key="1">
    <source>
        <dbReference type="EMBL" id="MBY8885053.1"/>
    </source>
</evidence>
<gene>
    <name evidence="1" type="ORF">K7472_09365</name>
</gene>
<organism evidence="1 2">
    <name type="scientific">Streptantibioticus parmotrematis</name>
    <dbReference type="NCBI Taxonomy" id="2873249"/>
    <lineage>
        <taxon>Bacteria</taxon>
        <taxon>Bacillati</taxon>
        <taxon>Actinomycetota</taxon>
        <taxon>Actinomycetes</taxon>
        <taxon>Kitasatosporales</taxon>
        <taxon>Streptomycetaceae</taxon>
        <taxon>Streptantibioticus</taxon>
    </lineage>
</organism>
<protein>
    <submittedName>
        <fullName evidence="1">DUF2993 domain-containing protein</fullName>
    </submittedName>
</protein>
<accession>A0ABS7QPE4</accession>
<evidence type="ECO:0000313" key="2">
    <source>
        <dbReference type="Proteomes" id="UP001198565"/>
    </source>
</evidence>
<dbReference type="Proteomes" id="UP001198565">
    <property type="component" value="Unassembled WGS sequence"/>
</dbReference>
<sequence length="238" mass="24460">MRGRGIRILVVVVVVLGGLFVAADRIAVSYAQSKIADRIQSARGLSSKPDVSIKGFPFLTQVAGRDLNEVTATATDFQAAQGTSASGDGRLRIDKLTVDLHDVRIDSSFSSAVADTATGTALISYADLQQGAPDGVTVSYGGDGQVKVSGSITLLGQTIRRSVVSSVQVTGGNTVQLHAKTIPDAGTIPGLGQLVRDRIDFARTLSGLPAGITLSGVQATQDGVVVSLTGQHVSLTSS</sequence>
<comment type="caution">
    <text evidence="1">The sequence shown here is derived from an EMBL/GenBank/DDBJ whole genome shotgun (WGS) entry which is preliminary data.</text>
</comment>
<keyword evidence="2" id="KW-1185">Reference proteome</keyword>
<dbReference type="InterPro" id="IPR021373">
    <property type="entry name" value="DUF2993"/>
</dbReference>
<dbReference type="RefSeq" id="WP_222976008.1">
    <property type="nucleotide sequence ID" value="NZ_JAINVZ010000004.1"/>
</dbReference>
<proteinExistence type="predicted"/>
<dbReference type="EMBL" id="JAINVZ010000004">
    <property type="protein sequence ID" value="MBY8885053.1"/>
    <property type="molecule type" value="Genomic_DNA"/>
</dbReference>
<reference evidence="1 2" key="1">
    <citation type="submission" date="2021-08" db="EMBL/GenBank/DDBJ databases">
        <title>Streptomyces sp. PTM05 isolated from lichen.</title>
        <authorList>
            <person name="Somphong A."/>
            <person name="Phongsopitanun W."/>
            <person name="Tanasupawat S."/>
        </authorList>
    </citation>
    <scope>NUCLEOTIDE SEQUENCE [LARGE SCALE GENOMIC DNA]</scope>
    <source>
        <strain evidence="1 2">Ptm05</strain>
    </source>
</reference>
<dbReference type="Pfam" id="PF11209">
    <property type="entry name" value="LmeA"/>
    <property type="match status" value="1"/>
</dbReference>